<sequence>MDTMENISLEHQTEDKSSNPAGNYHQRQADGAEQTILTDPAITAETDELDPSFYEQDPPIDPEQDDDEQDDEDDFPAREDLEDDDFDLNRDEDDELSLNIDEDDLN</sequence>
<protein>
    <submittedName>
        <fullName evidence="2">Uncharacterized protein</fullName>
    </submittedName>
</protein>
<dbReference type="HOGENOM" id="CLU_2220644_0_0_10"/>
<dbReference type="EMBL" id="CP001681">
    <property type="protein sequence ID" value="ACU04964.1"/>
    <property type="molecule type" value="Genomic_DNA"/>
</dbReference>
<proteinExistence type="predicted"/>
<organism evidence="2 3">
    <name type="scientific">Pedobacter heparinus (strain ATCC 13125 / DSM 2366 / CIP 104194 / JCM 7457 / NBRC 12017 / NCIMB 9290 / NRRL B-14731 / HIM 762-3)</name>
    <dbReference type="NCBI Taxonomy" id="485917"/>
    <lineage>
        <taxon>Bacteria</taxon>
        <taxon>Pseudomonadati</taxon>
        <taxon>Bacteroidota</taxon>
        <taxon>Sphingobacteriia</taxon>
        <taxon>Sphingobacteriales</taxon>
        <taxon>Sphingobacteriaceae</taxon>
        <taxon>Pedobacter</taxon>
    </lineage>
</organism>
<evidence type="ECO:0000313" key="2">
    <source>
        <dbReference type="EMBL" id="ACU04964.1"/>
    </source>
</evidence>
<keyword evidence="3" id="KW-1185">Reference proteome</keyword>
<gene>
    <name evidence="2" type="ordered locus">Phep_2763</name>
</gene>
<feature type="compositionally biased region" description="Polar residues" evidence="1">
    <location>
        <begin position="1"/>
        <end position="10"/>
    </location>
</feature>
<name>C6Y137_PEDHD</name>
<feature type="region of interest" description="Disordered" evidence="1">
    <location>
        <begin position="1"/>
        <end position="106"/>
    </location>
</feature>
<dbReference type="AlphaFoldDB" id="C6Y137"/>
<dbReference type="Proteomes" id="UP000000852">
    <property type="component" value="Chromosome"/>
</dbReference>
<dbReference type="STRING" id="485917.Phep_2763"/>
<evidence type="ECO:0000256" key="1">
    <source>
        <dbReference type="SAM" id="MobiDB-lite"/>
    </source>
</evidence>
<evidence type="ECO:0000313" key="3">
    <source>
        <dbReference type="Proteomes" id="UP000000852"/>
    </source>
</evidence>
<feature type="compositionally biased region" description="Acidic residues" evidence="1">
    <location>
        <begin position="58"/>
        <end position="106"/>
    </location>
</feature>
<dbReference type="KEGG" id="phe:Phep_2763"/>
<accession>C6Y137</accession>
<reference evidence="2 3" key="1">
    <citation type="journal article" date="2009" name="Stand. Genomic Sci.">
        <title>Complete genome sequence of Pedobacter heparinus type strain (HIM 762-3).</title>
        <authorList>
            <person name="Han C."/>
            <person name="Spring S."/>
            <person name="Lapidus A."/>
            <person name="Del Rio T.G."/>
            <person name="Tice H."/>
            <person name="Copeland A."/>
            <person name="Cheng J.F."/>
            <person name="Lucas S."/>
            <person name="Chen F."/>
            <person name="Nolan M."/>
            <person name="Bruce D."/>
            <person name="Goodwin L."/>
            <person name="Pitluck S."/>
            <person name="Ivanova N."/>
            <person name="Mavromatis K."/>
            <person name="Mikhailova N."/>
            <person name="Pati A."/>
            <person name="Chen A."/>
            <person name="Palaniappan K."/>
            <person name="Land M."/>
            <person name="Hauser L."/>
            <person name="Chang Y.J."/>
            <person name="Jeffries C.C."/>
            <person name="Saunders E."/>
            <person name="Chertkov O."/>
            <person name="Brettin T."/>
            <person name="Goker M."/>
            <person name="Rohde M."/>
            <person name="Bristow J."/>
            <person name="Eisen J.A."/>
            <person name="Markowitz V."/>
            <person name="Hugenholtz P."/>
            <person name="Kyrpides N.C."/>
            <person name="Klenk H.P."/>
            <person name="Detter J.C."/>
        </authorList>
    </citation>
    <scope>NUCLEOTIDE SEQUENCE [LARGE SCALE GENOMIC DNA]</scope>
    <source>
        <strain evidence="3">ATCC 13125 / DSM 2366 / CIP 104194 / JCM 7457 / NBRC 12017 / NCIMB 9290 / NRRL B-14731 / HIM 762-3</strain>
    </source>
</reference>